<protein>
    <submittedName>
        <fullName evidence="3">Uncharacterized protein</fullName>
    </submittedName>
</protein>
<dbReference type="InParanoid" id="E9HC57"/>
<dbReference type="EMBL" id="GL732618">
    <property type="protein sequence ID" value="EFX70713.1"/>
    <property type="molecule type" value="Genomic_DNA"/>
</dbReference>
<feature type="region of interest" description="Disordered" evidence="2">
    <location>
        <begin position="515"/>
        <end position="550"/>
    </location>
</feature>
<feature type="region of interest" description="Disordered" evidence="2">
    <location>
        <begin position="576"/>
        <end position="600"/>
    </location>
</feature>
<name>E9HC57_DAPPU</name>
<evidence type="ECO:0000313" key="3">
    <source>
        <dbReference type="EMBL" id="EFX70713.1"/>
    </source>
</evidence>
<reference evidence="3 4" key="1">
    <citation type="journal article" date="2011" name="Science">
        <title>The ecoresponsive genome of Daphnia pulex.</title>
        <authorList>
            <person name="Colbourne J.K."/>
            <person name="Pfrender M.E."/>
            <person name="Gilbert D."/>
            <person name="Thomas W.K."/>
            <person name="Tucker A."/>
            <person name="Oakley T.H."/>
            <person name="Tokishita S."/>
            <person name="Aerts A."/>
            <person name="Arnold G.J."/>
            <person name="Basu M.K."/>
            <person name="Bauer D.J."/>
            <person name="Caceres C.E."/>
            <person name="Carmel L."/>
            <person name="Casola C."/>
            <person name="Choi J.H."/>
            <person name="Detter J.C."/>
            <person name="Dong Q."/>
            <person name="Dusheyko S."/>
            <person name="Eads B.D."/>
            <person name="Frohlich T."/>
            <person name="Geiler-Samerotte K.A."/>
            <person name="Gerlach D."/>
            <person name="Hatcher P."/>
            <person name="Jogdeo S."/>
            <person name="Krijgsveld J."/>
            <person name="Kriventseva E.V."/>
            <person name="Kultz D."/>
            <person name="Laforsch C."/>
            <person name="Lindquist E."/>
            <person name="Lopez J."/>
            <person name="Manak J.R."/>
            <person name="Muller J."/>
            <person name="Pangilinan J."/>
            <person name="Patwardhan R.P."/>
            <person name="Pitluck S."/>
            <person name="Pritham E.J."/>
            <person name="Rechtsteiner A."/>
            <person name="Rho M."/>
            <person name="Rogozin I.B."/>
            <person name="Sakarya O."/>
            <person name="Salamov A."/>
            <person name="Schaack S."/>
            <person name="Shapiro H."/>
            <person name="Shiga Y."/>
            <person name="Skalitzky C."/>
            <person name="Smith Z."/>
            <person name="Souvorov A."/>
            <person name="Sung W."/>
            <person name="Tang Z."/>
            <person name="Tsuchiya D."/>
            <person name="Tu H."/>
            <person name="Vos H."/>
            <person name="Wang M."/>
            <person name="Wolf Y.I."/>
            <person name="Yamagata H."/>
            <person name="Yamada T."/>
            <person name="Ye Y."/>
            <person name="Shaw J.R."/>
            <person name="Andrews J."/>
            <person name="Crease T.J."/>
            <person name="Tang H."/>
            <person name="Lucas S.M."/>
            <person name="Robertson H.M."/>
            <person name="Bork P."/>
            <person name="Koonin E.V."/>
            <person name="Zdobnov E.M."/>
            <person name="Grigoriev I.V."/>
            <person name="Lynch M."/>
            <person name="Boore J.L."/>
        </authorList>
    </citation>
    <scope>NUCLEOTIDE SEQUENCE [LARGE SCALE GENOMIC DNA]</scope>
</reference>
<dbReference type="HOGENOM" id="CLU_239531_0_0_1"/>
<feature type="coiled-coil region" evidence="1">
    <location>
        <begin position="304"/>
        <end position="345"/>
    </location>
</feature>
<feature type="compositionally biased region" description="Polar residues" evidence="2">
    <location>
        <begin position="778"/>
        <end position="798"/>
    </location>
</feature>
<feature type="compositionally biased region" description="Basic and acidic residues" evidence="2">
    <location>
        <begin position="833"/>
        <end position="850"/>
    </location>
</feature>
<gene>
    <name evidence="3" type="ORF">DAPPUDRAFT_256817</name>
</gene>
<dbReference type="GO" id="GO:0031012">
    <property type="term" value="C:extracellular matrix"/>
    <property type="evidence" value="ECO:0000318"/>
    <property type="project" value="GO_Central"/>
</dbReference>
<sequence>MEVKCTLLETPGRATIVVGRQSIEIEPRVIYRTNTDALRVFLEKQCAGLTSNQPNGDLMVDESLVLSLVQHYTSRYWHKSLDYASLSVISGLDWLDESTWNKFRATLDLSETITTNQVGELWGRFHRLWVQQLSKTSHLQIICFGFDEGSRALKLSLSSSHPTTTYYLWHDKIRKCFDAIACLSEFYQDTASYWEHLVLLVENCLDQFFKDTFAALSEEALGNRYDQLNDEIKLIDNTFDSFKQQFRKWKIGDELHHIVLDMENCILSPDQDSKDSTSAWCDQLWQVTARCLARQIEQAFIDQKRKIEMKRRETNKEIDKILENVERLNSEIAKCHQRIDNIDRRAAEELKLLEKLAWKKMLLDLANPAFVPDYNLACQRRNHEIYRERNASLLAVRVFDLMHPPSTANREQRAMIENYVKRESNKLQELHSALDKFIGREISNGITNNRVLTIDGEASVVLSKIVKSSVNLSNCREIVIKAERVIYFDCDLKVPGISVTLTAPLIHIICSPGGGKRTIDTSGRDAKEHQRRNADDGNGAGGSGNHGLAGEDGEDAGNVNICCQNFKGSLKIVARGGKGTDGQDGGNGKPGSDGYDGRDGTTPCNRKLGYDWYFFGDHRGITDKVYYNNGWPGKRGGDGGSGGNGGKGGQGGLSGQVKFVSSHHQSTDSSQFIQQDCTRGEDGDDGHPGRGAAGGSGGKHGHDAVLYFKPNDYSPLVWNTGYWRSHTGSSIDLRSVWYSKLIIGHELHSSYSSRHQATEGKRGTEGQKAARQQQRQRSSNATTHQTASQFHSQHQTGSDEYERERNRQAEARRRDEREKEKERDSINQMSREVVGERKAVSRHEGALAADRQRLERMDEIHQRVQAKIQETFEQRIAQQSVVGQRITRQMKLNFEDENLLGLPASRIPTNLVSNVRSGRPVCEKSTAALRCSAQVDALVMSLMMSKGDDSFLLTLKIPQAFQSLVLKLKFDKHEKEWESIEKIVSKVSTTSHPLKLADSLEFIASNLPLIISLADQVSPARCELIEILLAFLASTGRHEVAEKNAIWILHEFHQPPIPVQQVIAFLGRQISDWTHQSVYDCHIILGLFLDKWILTNITKTIFGVTINQELRQSRASLFAQVWLQCSPVSKWTKSAAPSLDAENDWLKHVDQFVSGLSKALNYENSIAAVDKLLLPFARDRLGIAQEISKIDVKDRWQRVFIIDHMSPEVDEMDAIGQWARKNCDCHLMALVERAFSERFVAPIWSQMQSLFSEKWSTDEKMNEDVGEAIRRLKTAIQSSFTSFSFKERLQLGRTLKEKLDGADKKPRQFLDCIKPLSEKVEASTADLFVSSKNDTRHEVEIILSLLADSKKFEKKNVILELHFRLSHLTASFEPSQIEEVAGILFNKSPITDHFIRYHWHCFRSTFLEKWSNYFFLRWSKCNEQTAHFRNGIARRNPEDDDRSLNSLELALERYLLFTTGLPPLEAVQKWLQLQKQSSPQDIVKFIAEYLKLAGKYVGKDIVVLTDILFEIISGATVPFFNDAESVRSLLVVIEAAQLMMDLITDDAKNTSSQLINSAKLGEWKKKLVQWKVLDSEAESMVHFAVKELVETAESKSSSENDCSREIYDQMTARRQNMLHTFNQALSWLEMFVGYLAGSRSGIDTLTVIKATIASSQCLSWNGLKNEKTSLLRAAIDIFVECTSIPNLSEISWSSREMHDESRAADGQNTEYWTETMGIQQVLFDYCSACYETKLLADCAKCPTKKF</sequence>
<dbReference type="OrthoDB" id="10067052at2759"/>
<dbReference type="Proteomes" id="UP000000305">
    <property type="component" value="Unassembled WGS sequence"/>
</dbReference>
<feature type="compositionally biased region" description="Gly residues" evidence="2">
    <location>
        <begin position="576"/>
        <end position="591"/>
    </location>
</feature>
<organism evidence="3 4">
    <name type="scientific">Daphnia pulex</name>
    <name type="common">Water flea</name>
    <dbReference type="NCBI Taxonomy" id="6669"/>
    <lineage>
        <taxon>Eukaryota</taxon>
        <taxon>Metazoa</taxon>
        <taxon>Ecdysozoa</taxon>
        <taxon>Arthropoda</taxon>
        <taxon>Crustacea</taxon>
        <taxon>Branchiopoda</taxon>
        <taxon>Diplostraca</taxon>
        <taxon>Cladocera</taxon>
        <taxon>Anomopoda</taxon>
        <taxon>Daphniidae</taxon>
        <taxon>Daphnia</taxon>
    </lineage>
</organism>
<feature type="compositionally biased region" description="Gly residues" evidence="2">
    <location>
        <begin position="538"/>
        <end position="547"/>
    </location>
</feature>
<feature type="compositionally biased region" description="Basic and acidic residues" evidence="2">
    <location>
        <begin position="800"/>
        <end position="825"/>
    </location>
</feature>
<dbReference type="PANTHER" id="PTHR24637:SF420">
    <property type="entry name" value="NEMATODE CUTICLE COLLAGEN N-TERMINAL DOMAIN-CONTAINING PROTEIN"/>
    <property type="match status" value="1"/>
</dbReference>
<feature type="region of interest" description="Disordered" evidence="2">
    <location>
        <begin position="750"/>
        <end position="850"/>
    </location>
</feature>
<feature type="compositionally biased region" description="Gly residues" evidence="2">
    <location>
        <begin position="689"/>
        <end position="698"/>
    </location>
</feature>
<feature type="compositionally biased region" description="Gly residues" evidence="2">
    <location>
        <begin position="638"/>
        <end position="654"/>
    </location>
</feature>
<accession>E9HC57</accession>
<proteinExistence type="predicted"/>
<feature type="compositionally biased region" description="Basic and acidic residues" evidence="2">
    <location>
        <begin position="678"/>
        <end position="688"/>
    </location>
</feature>
<keyword evidence="1" id="KW-0175">Coiled coil</keyword>
<dbReference type="PANTHER" id="PTHR24637">
    <property type="entry name" value="COLLAGEN"/>
    <property type="match status" value="1"/>
</dbReference>
<feature type="compositionally biased region" description="Basic and acidic residues" evidence="2">
    <location>
        <begin position="756"/>
        <end position="765"/>
    </location>
</feature>
<evidence type="ECO:0000313" key="4">
    <source>
        <dbReference type="Proteomes" id="UP000000305"/>
    </source>
</evidence>
<feature type="compositionally biased region" description="Basic and acidic residues" evidence="2">
    <location>
        <begin position="517"/>
        <end position="535"/>
    </location>
</feature>
<dbReference type="GO" id="GO:0030020">
    <property type="term" value="F:extracellular matrix structural constituent conferring tensile strength"/>
    <property type="evidence" value="ECO:0000318"/>
    <property type="project" value="GO_Central"/>
</dbReference>
<evidence type="ECO:0000256" key="1">
    <source>
        <dbReference type="SAM" id="Coils"/>
    </source>
</evidence>
<keyword evidence="4" id="KW-1185">Reference proteome</keyword>
<evidence type="ECO:0000256" key="2">
    <source>
        <dbReference type="SAM" id="MobiDB-lite"/>
    </source>
</evidence>
<dbReference type="eggNOG" id="ENOG502RTCP">
    <property type="taxonomic scope" value="Eukaryota"/>
</dbReference>
<feature type="region of interest" description="Disordered" evidence="2">
    <location>
        <begin position="637"/>
        <end position="700"/>
    </location>
</feature>
<feature type="compositionally biased region" description="Polar residues" evidence="2">
    <location>
        <begin position="662"/>
        <end position="677"/>
    </location>
</feature>
<dbReference type="KEGG" id="dpx:DAPPUDRAFT_256817"/>